<evidence type="ECO:0000313" key="10">
    <source>
        <dbReference type="EMBL" id="CAB4727116.1"/>
    </source>
</evidence>
<keyword evidence="6" id="KW-0547">Nucleotide-binding</keyword>
<dbReference type="InterPro" id="IPR037528">
    <property type="entry name" value="ArgB"/>
</dbReference>
<evidence type="ECO:0000256" key="7">
    <source>
        <dbReference type="ARBA" id="ARBA00022777"/>
    </source>
</evidence>
<evidence type="ECO:0000256" key="8">
    <source>
        <dbReference type="ARBA" id="ARBA00022840"/>
    </source>
</evidence>
<dbReference type="GO" id="GO:0006526">
    <property type="term" value="P:L-arginine biosynthetic process"/>
    <property type="evidence" value="ECO:0007669"/>
    <property type="project" value="UniProtKB-KW"/>
</dbReference>
<dbReference type="Gene3D" id="3.40.1160.10">
    <property type="entry name" value="Acetylglutamate kinase-like"/>
    <property type="match status" value="1"/>
</dbReference>
<dbReference type="EMBL" id="CAEZYR010000005">
    <property type="protein sequence ID" value="CAB4727116.1"/>
    <property type="molecule type" value="Genomic_DNA"/>
</dbReference>
<keyword evidence="4" id="KW-0028">Amino-acid biosynthesis</keyword>
<sequence>MSPAPTSAASSDPTAAGLRAQILVEALPYIRRFRGQTIVVKYGGNAMTDPSLSQKFAEDVVLMHSVGIHVVVVHGGGPQIGDLLKRLGITSEFRDGLRVTDAATLDVARMVLEGKVSREIVSAINVHGPHAVGLSGADAGLIRAHPRDPELGFVGDVESVNPHIIERLLAEEFIPVISTIGADGTGQAYNINADTVATAIAQAMHAEKLLYLTDVDGLLADVDDPTSLIRSITVPDVHAMMASGALSGGMIPKAQACIDAVEAGVQSVHMINGTIAHVLLLELFTDEGVGTMITSGDAAAHAMLGGAPTSLAKEHP</sequence>
<dbReference type="CDD" id="cd04250">
    <property type="entry name" value="AAK_NAGK-C"/>
    <property type="match status" value="1"/>
</dbReference>
<organism evidence="12">
    <name type="scientific">freshwater metagenome</name>
    <dbReference type="NCBI Taxonomy" id="449393"/>
    <lineage>
        <taxon>unclassified sequences</taxon>
        <taxon>metagenomes</taxon>
        <taxon>ecological metagenomes</taxon>
    </lineage>
</organism>
<dbReference type="AlphaFoldDB" id="A0A6J7HX53"/>
<dbReference type="EMBL" id="CAFABA010000037">
    <property type="protein sequence ID" value="CAB4827549.1"/>
    <property type="molecule type" value="Genomic_DNA"/>
</dbReference>
<dbReference type="GO" id="GO:0003991">
    <property type="term" value="F:acetylglutamate kinase activity"/>
    <property type="evidence" value="ECO:0007669"/>
    <property type="project" value="UniProtKB-EC"/>
</dbReference>
<comment type="pathway">
    <text evidence="1">Amino-acid biosynthesis; L-arginine biosynthesis; N(2)-acetyl-L-ornithine from L-glutamate: step 2/4.</text>
</comment>
<dbReference type="PANTHER" id="PTHR23342:SF0">
    <property type="entry name" value="N-ACETYLGLUTAMATE SYNTHASE, MITOCHONDRIAL"/>
    <property type="match status" value="1"/>
</dbReference>
<dbReference type="Pfam" id="PF00696">
    <property type="entry name" value="AA_kinase"/>
    <property type="match status" value="1"/>
</dbReference>
<keyword evidence="8" id="KW-0067">ATP-binding</keyword>
<evidence type="ECO:0000313" key="12">
    <source>
        <dbReference type="EMBL" id="CAB4922005.1"/>
    </source>
</evidence>
<dbReference type="InterPro" id="IPR001048">
    <property type="entry name" value="Asp/Glu/Uridylate_kinase"/>
</dbReference>
<feature type="domain" description="Aspartate/glutamate/uridylate kinase" evidence="9">
    <location>
        <begin position="37"/>
        <end position="272"/>
    </location>
</feature>
<accession>A0A6J7HX53</accession>
<evidence type="ECO:0000256" key="4">
    <source>
        <dbReference type="ARBA" id="ARBA00022605"/>
    </source>
</evidence>
<evidence type="ECO:0000259" key="9">
    <source>
        <dbReference type="Pfam" id="PF00696"/>
    </source>
</evidence>
<keyword evidence="7" id="KW-0418">Kinase</keyword>
<dbReference type="InterPro" id="IPR041727">
    <property type="entry name" value="NAGK-C"/>
</dbReference>
<name>A0A6J7HX53_9ZZZZ</name>
<evidence type="ECO:0000256" key="5">
    <source>
        <dbReference type="ARBA" id="ARBA00022679"/>
    </source>
</evidence>
<keyword evidence="3" id="KW-0055">Arginine biosynthesis</keyword>
<dbReference type="InterPro" id="IPR036393">
    <property type="entry name" value="AceGlu_kinase-like_sf"/>
</dbReference>
<evidence type="ECO:0000313" key="13">
    <source>
        <dbReference type="EMBL" id="CAB5010723.1"/>
    </source>
</evidence>
<protein>
    <recommendedName>
        <fullName evidence="2">acetylglutamate kinase</fullName>
        <ecNumber evidence="2">2.7.2.8</ecNumber>
    </recommendedName>
</protein>
<dbReference type="FunFam" id="3.40.1160.10:FF:000004">
    <property type="entry name" value="Acetylglutamate kinase"/>
    <property type="match status" value="1"/>
</dbReference>
<dbReference type="PRINTS" id="PR00474">
    <property type="entry name" value="GLU5KINASE"/>
</dbReference>
<dbReference type="EMBL" id="CAFBMH010000094">
    <property type="protein sequence ID" value="CAB4922005.1"/>
    <property type="molecule type" value="Genomic_DNA"/>
</dbReference>
<evidence type="ECO:0000256" key="2">
    <source>
        <dbReference type="ARBA" id="ARBA00013065"/>
    </source>
</evidence>
<dbReference type="GO" id="GO:0005524">
    <property type="term" value="F:ATP binding"/>
    <property type="evidence" value="ECO:0007669"/>
    <property type="project" value="UniProtKB-KW"/>
</dbReference>
<evidence type="ECO:0000256" key="1">
    <source>
        <dbReference type="ARBA" id="ARBA00004828"/>
    </source>
</evidence>
<dbReference type="HAMAP" id="MF_00082">
    <property type="entry name" value="ArgB"/>
    <property type="match status" value="1"/>
</dbReference>
<dbReference type="GO" id="GO:0005737">
    <property type="term" value="C:cytoplasm"/>
    <property type="evidence" value="ECO:0007669"/>
    <property type="project" value="InterPro"/>
</dbReference>
<dbReference type="PANTHER" id="PTHR23342">
    <property type="entry name" value="N-ACETYLGLUTAMATE SYNTHASE"/>
    <property type="match status" value="1"/>
</dbReference>
<dbReference type="InterPro" id="IPR001057">
    <property type="entry name" value="Glu/AcGlu_kinase"/>
</dbReference>
<proteinExistence type="inferred from homology"/>
<dbReference type="NCBIfam" id="TIGR00761">
    <property type="entry name" value="argB"/>
    <property type="match status" value="1"/>
</dbReference>
<reference evidence="12" key="1">
    <citation type="submission" date="2020-05" db="EMBL/GenBank/DDBJ databases">
        <authorList>
            <person name="Chiriac C."/>
            <person name="Salcher M."/>
            <person name="Ghai R."/>
            <person name="Kavagutti S V."/>
        </authorList>
    </citation>
    <scope>NUCLEOTIDE SEQUENCE</scope>
</reference>
<dbReference type="InterPro" id="IPR004662">
    <property type="entry name" value="AcgluKinase_fam"/>
</dbReference>
<dbReference type="PIRSF" id="PIRSF000728">
    <property type="entry name" value="NAGK"/>
    <property type="match status" value="1"/>
</dbReference>
<evidence type="ECO:0000313" key="11">
    <source>
        <dbReference type="EMBL" id="CAB4827549.1"/>
    </source>
</evidence>
<dbReference type="EMBL" id="CAFBOS010000159">
    <property type="protein sequence ID" value="CAB5010723.1"/>
    <property type="molecule type" value="Genomic_DNA"/>
</dbReference>
<evidence type="ECO:0000256" key="6">
    <source>
        <dbReference type="ARBA" id="ARBA00022741"/>
    </source>
</evidence>
<dbReference type="SUPFAM" id="SSF53633">
    <property type="entry name" value="Carbamate kinase-like"/>
    <property type="match status" value="1"/>
</dbReference>
<dbReference type="EC" id="2.7.2.8" evidence="2"/>
<keyword evidence="5" id="KW-0808">Transferase</keyword>
<evidence type="ECO:0000256" key="3">
    <source>
        <dbReference type="ARBA" id="ARBA00022571"/>
    </source>
</evidence>
<gene>
    <name evidence="10" type="ORF">UFOPK2754_00230</name>
    <name evidence="11" type="ORF">UFOPK3139_01132</name>
    <name evidence="12" type="ORF">UFOPK3543_02140</name>
    <name evidence="13" type="ORF">UFOPK3967_02220</name>
</gene>